<name>A0ACC0D4U0_9PEZI</name>
<dbReference type="Proteomes" id="UP001497680">
    <property type="component" value="Unassembled WGS sequence"/>
</dbReference>
<dbReference type="EMBL" id="MU394306">
    <property type="protein sequence ID" value="KAI6087697.1"/>
    <property type="molecule type" value="Genomic_DNA"/>
</dbReference>
<sequence length="596" mass="64403">MRITTLLVVILGTWANYGAAATLFTREVVSKPPTGWSYEKAAGEEEPINLSIVLKQPRINELKARLDRISNPLLPEYGHHLTKDEIKAYQVPDQRSLDAVRSWLRSNGFADFTTRNSIVMVTSTVAEVNRVLGTVLGHYSFQGSSSVLRAESYFLPHVLDGNIEFIYPISGFVPPPQSRLNTLAARKTSAKLASAGDEDQPCPAGVTPACLKALYNVTHTDATAPTKSSTRFGIAGFLDQWIKYDDVHEFLGRYSPELGGLDYNFTVALLNNGTNPQPKTPTTNAGVEASLDVEYGMALAYPANVVYYSIGGRGEKVDSGGNLVPSNRSDNEPYLEFLQYLLELGDEEIPHVLSISYADDEQSVPAPYATRVCDLFALVAARGVTVLSGTGDGGAMGIGHTQCYSNDGEQRRMFLPTFPASCPYVTSVGATGNTLPFEGAAFSSGGFSNYFSQPKWQKGVVDEYITAINGSHKGLYNRSGRAFPDISATGTNYVIQVRGYETEVFGTSASTPVVAALLSLINESRMRTGKNSTGWLNPVLYSQTVREALEDVAAGVSQSCVFGDEREPGWESVPGYDCVTGLGSVGDFTKLLKVLG</sequence>
<evidence type="ECO:0000313" key="2">
    <source>
        <dbReference type="Proteomes" id="UP001497680"/>
    </source>
</evidence>
<gene>
    <name evidence="1" type="ORF">F4821DRAFT_277618</name>
</gene>
<reference evidence="1 2" key="1">
    <citation type="journal article" date="2022" name="New Phytol.">
        <title>Ecological generalism drives hyperdiversity of secondary metabolite gene clusters in xylarialean endophytes.</title>
        <authorList>
            <person name="Franco M.E.E."/>
            <person name="Wisecaver J.H."/>
            <person name="Arnold A.E."/>
            <person name="Ju Y.M."/>
            <person name="Slot J.C."/>
            <person name="Ahrendt S."/>
            <person name="Moore L.P."/>
            <person name="Eastman K.E."/>
            <person name="Scott K."/>
            <person name="Konkel Z."/>
            <person name="Mondo S.J."/>
            <person name="Kuo A."/>
            <person name="Hayes R.D."/>
            <person name="Haridas S."/>
            <person name="Andreopoulos B."/>
            <person name="Riley R."/>
            <person name="LaButti K."/>
            <person name="Pangilinan J."/>
            <person name="Lipzen A."/>
            <person name="Amirebrahimi M."/>
            <person name="Yan J."/>
            <person name="Adam C."/>
            <person name="Keymanesh K."/>
            <person name="Ng V."/>
            <person name="Louie K."/>
            <person name="Northen T."/>
            <person name="Drula E."/>
            <person name="Henrissat B."/>
            <person name="Hsieh H.M."/>
            <person name="Youens-Clark K."/>
            <person name="Lutzoni F."/>
            <person name="Miadlikowska J."/>
            <person name="Eastwood D.C."/>
            <person name="Hamelin R.C."/>
            <person name="Grigoriev I.V."/>
            <person name="U'Ren J.M."/>
        </authorList>
    </citation>
    <scope>NUCLEOTIDE SEQUENCE [LARGE SCALE GENOMIC DNA]</scope>
    <source>
        <strain evidence="1 2">ER1909</strain>
    </source>
</reference>
<accession>A0ACC0D4U0</accession>
<evidence type="ECO:0000313" key="1">
    <source>
        <dbReference type="EMBL" id="KAI6087697.1"/>
    </source>
</evidence>
<comment type="caution">
    <text evidence="1">The sequence shown here is derived from an EMBL/GenBank/DDBJ whole genome shotgun (WGS) entry which is preliminary data.</text>
</comment>
<organism evidence="1 2">
    <name type="scientific">Hypoxylon rubiginosum</name>
    <dbReference type="NCBI Taxonomy" id="110542"/>
    <lineage>
        <taxon>Eukaryota</taxon>
        <taxon>Fungi</taxon>
        <taxon>Dikarya</taxon>
        <taxon>Ascomycota</taxon>
        <taxon>Pezizomycotina</taxon>
        <taxon>Sordariomycetes</taxon>
        <taxon>Xylariomycetidae</taxon>
        <taxon>Xylariales</taxon>
        <taxon>Hypoxylaceae</taxon>
        <taxon>Hypoxylon</taxon>
    </lineage>
</organism>
<keyword evidence="2" id="KW-1185">Reference proteome</keyword>
<protein>
    <submittedName>
        <fullName evidence="1">Subtilisin-like protein</fullName>
    </submittedName>
</protein>
<proteinExistence type="predicted"/>